<organism evidence="1 2">
    <name type="scientific">Gryllus bimaculatus nudivirus</name>
    <dbReference type="NCBI Taxonomy" id="432587"/>
    <lineage>
        <taxon>Viruses</taxon>
        <taxon>Viruses incertae sedis</taxon>
        <taxon>Naldaviricetes</taxon>
        <taxon>Lefavirales</taxon>
        <taxon>Nudiviridae</taxon>
        <taxon>Alphanudivirus</taxon>
        <taxon>Alphanudivirus grybimaculati</taxon>
    </lineage>
</organism>
<dbReference type="RefSeq" id="YP_001111325.1">
    <property type="nucleotide sequence ID" value="NC_009240.1"/>
</dbReference>
<protein>
    <submittedName>
        <fullName evidence="1">Uncharacterized protein</fullName>
    </submittedName>
</protein>
<name>A4L221_9VIRU</name>
<dbReference type="EMBL" id="EF203088">
    <property type="protein sequence ID" value="ABO45391.1"/>
    <property type="molecule type" value="Genomic_DNA"/>
</dbReference>
<dbReference type="Proteomes" id="UP000203733">
    <property type="component" value="Segment"/>
</dbReference>
<sequence>MIFYSLLILVLFISAILMLFASNSYANKELSTYQICLRNPWLNRNVYLAYDYDNNKNVIEFVER</sequence>
<proteinExistence type="predicted"/>
<reference evidence="1 2" key="1">
    <citation type="journal article" date="2007" name="J. Virol.">
        <title>The genome of Gryllus bimaculatus nudivirus indicates an ancient diversification of baculovirus-related nonoccluded nudiviruses of insects.</title>
        <authorList>
            <person name="Wang Y."/>
            <person name="Kleespies R.G."/>
            <person name="Huger A.M."/>
            <person name="Jehle J.A."/>
        </authorList>
    </citation>
    <scope>NUCLEOTIDE SEQUENCE [LARGE SCALE GENOMIC DNA]</scope>
</reference>
<dbReference type="KEGG" id="vg:4960787"/>
<evidence type="ECO:0000313" key="1">
    <source>
        <dbReference type="EMBL" id="ABO45391.1"/>
    </source>
</evidence>
<keyword evidence="2" id="KW-1185">Reference proteome</keyword>
<evidence type="ECO:0000313" key="2">
    <source>
        <dbReference type="Proteomes" id="UP000203733"/>
    </source>
</evidence>
<accession>A4L221</accession>
<dbReference type="GeneID" id="4960787"/>